<comment type="caution">
    <text evidence="1">The sequence shown here is derived from an EMBL/GenBank/DDBJ whole genome shotgun (WGS) entry which is preliminary data.</text>
</comment>
<organism evidence="1 2">
    <name type="scientific">Strigomonas culicis</name>
    <dbReference type="NCBI Taxonomy" id="28005"/>
    <lineage>
        <taxon>Eukaryota</taxon>
        <taxon>Discoba</taxon>
        <taxon>Euglenozoa</taxon>
        <taxon>Kinetoplastea</taxon>
        <taxon>Metakinetoplastina</taxon>
        <taxon>Trypanosomatida</taxon>
        <taxon>Trypanosomatidae</taxon>
        <taxon>Strigomonadinae</taxon>
        <taxon>Strigomonas</taxon>
    </lineage>
</organism>
<reference evidence="1 2" key="1">
    <citation type="journal article" date="2013" name="PLoS ONE">
        <title>Predicting the Proteins of Angomonas deanei, Strigomonas culicis and Their Respective Endosymbionts Reveals New Aspects of the Trypanosomatidae Family.</title>
        <authorList>
            <person name="Motta M.C."/>
            <person name="Martins A.C."/>
            <person name="de Souza S.S."/>
            <person name="Catta-Preta C.M."/>
            <person name="Silva R."/>
            <person name="Klein C.C."/>
            <person name="de Almeida L.G."/>
            <person name="de Lima Cunha O."/>
            <person name="Ciapina L.P."/>
            <person name="Brocchi M."/>
            <person name="Colabardini A.C."/>
            <person name="de Araujo Lima B."/>
            <person name="Machado C.R."/>
            <person name="de Almeida Soares C.M."/>
            <person name="Probst C.M."/>
            <person name="de Menezes C.B."/>
            <person name="Thompson C.E."/>
            <person name="Bartholomeu D.C."/>
            <person name="Gradia D.F."/>
            <person name="Pavoni D.P."/>
            <person name="Grisard E.C."/>
            <person name="Fantinatti-Garboggini F."/>
            <person name="Marchini F.K."/>
            <person name="Rodrigues-Luiz G.F."/>
            <person name="Wagner G."/>
            <person name="Goldman G.H."/>
            <person name="Fietto J.L."/>
            <person name="Elias M.C."/>
            <person name="Goldman M.H."/>
            <person name="Sagot M.F."/>
            <person name="Pereira M."/>
            <person name="Stoco P.H."/>
            <person name="de Mendonca-Neto R.P."/>
            <person name="Teixeira S.M."/>
            <person name="Maciel T.E."/>
            <person name="de Oliveira Mendes T.A."/>
            <person name="Urmenyi T.P."/>
            <person name="de Souza W."/>
            <person name="Schenkman S."/>
            <person name="de Vasconcelos A.T."/>
        </authorList>
    </citation>
    <scope>NUCLEOTIDE SEQUENCE [LARGE SCALE GENOMIC DNA]</scope>
</reference>
<dbReference type="EMBL" id="ATMH01012672">
    <property type="protein sequence ID" value="EPY15045.1"/>
    <property type="molecule type" value="Genomic_DNA"/>
</dbReference>
<sequence>MVPHIHRLALTAQHGIEVDRAECGRLRGRVWLSPCRRRVRWMQQRRRQPQAQRHGVAPVQEVEEGVAVRAEGLRRGKGVQRRAQQRQQAVDTVRPVELQQRLEGGDEHPALLLRLHDDLAVALRRVLDDGPRDGGQRHQHQAARLVAVEDVRKDVLQLRAAVRLDKAQWNEVLVSSFEKGRIGVPLHLHV</sequence>
<keyword evidence="2" id="KW-1185">Reference proteome</keyword>
<evidence type="ECO:0000313" key="1">
    <source>
        <dbReference type="EMBL" id="EPY15045.1"/>
    </source>
</evidence>
<proteinExistence type="predicted"/>
<dbReference type="Proteomes" id="UP000015354">
    <property type="component" value="Unassembled WGS sequence"/>
</dbReference>
<accession>S9UX11</accession>
<protein>
    <submittedName>
        <fullName evidence="1">Uncharacterized protein</fullName>
    </submittedName>
</protein>
<evidence type="ECO:0000313" key="2">
    <source>
        <dbReference type="Proteomes" id="UP000015354"/>
    </source>
</evidence>
<dbReference type="AlphaFoldDB" id="S9UX11"/>
<name>S9UX11_9TRYP</name>
<gene>
    <name evidence="1" type="ORF">STCU_12379</name>
</gene>